<evidence type="ECO:0000259" key="5">
    <source>
        <dbReference type="Pfam" id="PF00501"/>
    </source>
</evidence>
<evidence type="ECO:0000313" key="8">
    <source>
        <dbReference type="Proteomes" id="UP000008837"/>
    </source>
</evidence>
<dbReference type="CDD" id="cd05926">
    <property type="entry name" value="FACL_fum10p_like"/>
    <property type="match status" value="1"/>
</dbReference>
<feature type="domain" description="AMP-binding enzyme C-terminal" evidence="6">
    <location>
        <begin position="447"/>
        <end position="524"/>
    </location>
</feature>
<dbReference type="STRING" id="425265.A8PVD5"/>
<dbReference type="OrthoDB" id="10253115at2759"/>
<dbReference type="VEuPathDB" id="FungiDB:MGL_0837"/>
<dbReference type="KEGG" id="mgl:MGL_0837"/>
<evidence type="ECO:0000256" key="4">
    <source>
        <dbReference type="ARBA" id="ARBA00022840"/>
    </source>
</evidence>
<dbReference type="InterPro" id="IPR020845">
    <property type="entry name" value="AMP-binding_CS"/>
</dbReference>
<dbReference type="RefSeq" id="XP_001731569.1">
    <property type="nucleotide sequence ID" value="XM_001731517.1"/>
</dbReference>
<proteinExistence type="inferred from homology"/>
<gene>
    <name evidence="7" type="ORF">MGL_0837</name>
</gene>
<dbReference type="Gene3D" id="3.30.300.30">
    <property type="match status" value="1"/>
</dbReference>
<dbReference type="InterPro" id="IPR045851">
    <property type="entry name" value="AMP-bd_C_sf"/>
</dbReference>
<dbReference type="InterPro" id="IPR042099">
    <property type="entry name" value="ANL_N_sf"/>
</dbReference>
<comment type="similarity">
    <text evidence="1">Belongs to the ATP-dependent AMP-binding enzyme family.</text>
</comment>
<dbReference type="AlphaFoldDB" id="A8PVD5"/>
<organism evidence="7 8">
    <name type="scientific">Malassezia globosa (strain ATCC MYA-4612 / CBS 7966)</name>
    <name type="common">Dandruff-associated fungus</name>
    <dbReference type="NCBI Taxonomy" id="425265"/>
    <lineage>
        <taxon>Eukaryota</taxon>
        <taxon>Fungi</taxon>
        <taxon>Dikarya</taxon>
        <taxon>Basidiomycota</taxon>
        <taxon>Ustilaginomycotina</taxon>
        <taxon>Malasseziomycetes</taxon>
        <taxon>Malasseziales</taxon>
        <taxon>Malasseziaceae</taxon>
        <taxon>Malassezia</taxon>
    </lineage>
</organism>
<dbReference type="PANTHER" id="PTHR43201">
    <property type="entry name" value="ACYL-COA SYNTHETASE"/>
    <property type="match status" value="1"/>
</dbReference>
<dbReference type="GO" id="GO:0031956">
    <property type="term" value="F:medium-chain fatty acid-CoA ligase activity"/>
    <property type="evidence" value="ECO:0007669"/>
    <property type="project" value="TreeGrafter"/>
</dbReference>
<dbReference type="Proteomes" id="UP000008837">
    <property type="component" value="Unassembled WGS sequence"/>
</dbReference>
<reference evidence="7 8" key="1">
    <citation type="journal article" date="2007" name="Proc. Natl. Acad. Sci. U.S.A.">
        <title>Dandruff-associated Malassezia genomes reveal convergent and divergent virulence traits shared with plant and human fungal pathogens.</title>
        <authorList>
            <person name="Xu J."/>
            <person name="Saunders C.W."/>
            <person name="Hu P."/>
            <person name="Grant R.A."/>
            <person name="Boekhout T."/>
            <person name="Kuramae E.E."/>
            <person name="Kronstad J.W."/>
            <person name="Deangelis Y.M."/>
            <person name="Reeder N.L."/>
            <person name="Johnstone K.R."/>
            <person name="Leland M."/>
            <person name="Fieno A.M."/>
            <person name="Begley W.M."/>
            <person name="Sun Y."/>
            <person name="Lacey M.P."/>
            <person name="Chaudhary T."/>
            <person name="Keough T."/>
            <person name="Chu L."/>
            <person name="Sears R."/>
            <person name="Yuan B."/>
            <person name="Dawson T.L.Jr."/>
        </authorList>
    </citation>
    <scope>NUCLEOTIDE SEQUENCE [LARGE SCALE GENOMIC DNA]</scope>
    <source>
        <strain evidence="8">ATCC MYA-4612 / CBS 7966</strain>
    </source>
</reference>
<dbReference type="InterPro" id="IPR000873">
    <property type="entry name" value="AMP-dep_synth/lig_dom"/>
</dbReference>
<evidence type="ECO:0000313" key="7">
    <source>
        <dbReference type="EMBL" id="EDP44355.1"/>
    </source>
</evidence>
<accession>A8PVD5</accession>
<dbReference type="InterPro" id="IPR025110">
    <property type="entry name" value="AMP-bd_C"/>
</dbReference>
<dbReference type="Pfam" id="PF00501">
    <property type="entry name" value="AMP-binding"/>
    <property type="match status" value="1"/>
</dbReference>
<dbReference type="EMBL" id="AAYY01000003">
    <property type="protein sequence ID" value="EDP44355.1"/>
    <property type="molecule type" value="Genomic_DNA"/>
</dbReference>
<keyword evidence="2" id="KW-0436">Ligase</keyword>
<name>A8PVD5_MALGO</name>
<keyword evidence="3" id="KW-0547">Nucleotide-binding</keyword>
<dbReference type="InterPro" id="IPR045310">
    <property type="entry name" value="Pcs60-like"/>
</dbReference>
<protein>
    <recommendedName>
        <fullName evidence="9">Peroxisomal-coenzyme A synthetase</fullName>
    </recommendedName>
</protein>
<dbReference type="InParanoid" id="A8PVD5"/>
<dbReference type="GeneID" id="5855866"/>
<dbReference type="SUPFAM" id="SSF56801">
    <property type="entry name" value="Acetyl-CoA synthetase-like"/>
    <property type="match status" value="1"/>
</dbReference>
<dbReference type="GO" id="GO:0005524">
    <property type="term" value="F:ATP binding"/>
    <property type="evidence" value="ECO:0007669"/>
    <property type="project" value="UniProtKB-KW"/>
</dbReference>
<dbReference type="FunCoup" id="A8PVD5">
    <property type="interactions" value="251"/>
</dbReference>
<evidence type="ECO:0008006" key="9">
    <source>
        <dbReference type="Google" id="ProtNLM"/>
    </source>
</evidence>
<dbReference type="Gene3D" id="3.40.50.12780">
    <property type="entry name" value="N-terminal domain of ligase-like"/>
    <property type="match status" value="1"/>
</dbReference>
<keyword evidence="8" id="KW-1185">Reference proteome</keyword>
<evidence type="ECO:0000259" key="6">
    <source>
        <dbReference type="Pfam" id="PF13193"/>
    </source>
</evidence>
<evidence type="ECO:0000256" key="1">
    <source>
        <dbReference type="ARBA" id="ARBA00006432"/>
    </source>
</evidence>
<evidence type="ECO:0000256" key="2">
    <source>
        <dbReference type="ARBA" id="ARBA00022598"/>
    </source>
</evidence>
<keyword evidence="4" id="KW-0067">ATP-binding</keyword>
<dbReference type="GO" id="GO:0006631">
    <property type="term" value="P:fatty acid metabolic process"/>
    <property type="evidence" value="ECO:0007669"/>
    <property type="project" value="TreeGrafter"/>
</dbReference>
<dbReference type="PROSITE" id="PS00455">
    <property type="entry name" value="AMP_BINDING"/>
    <property type="match status" value="1"/>
</dbReference>
<feature type="domain" description="AMP-dependent synthetase/ligase" evidence="5">
    <location>
        <begin position="27"/>
        <end position="385"/>
    </location>
</feature>
<dbReference type="PANTHER" id="PTHR43201:SF5">
    <property type="entry name" value="MEDIUM-CHAIN ACYL-COA LIGASE ACSF2, MITOCHONDRIAL"/>
    <property type="match status" value="1"/>
</dbReference>
<comment type="caution">
    <text evidence="7">The sequence shown here is derived from an EMBL/GenBank/DDBJ whole genome shotgun (WGS) entry which is preliminary data.</text>
</comment>
<dbReference type="OMA" id="TFRGYYR"/>
<sequence length="539" mass="58287">MSSEKNLIASIFTPRMGYRADAEAIELPASSGKPMSVTYSELAALIDGVKAQLASLHLKKGTVICSSLVNSLEFVVVFLATAALGLVAAPLNPNYKENEVSFYLEDTNTPAIIVPNGTLAEKNVSEGALSAARAAKSRQVRTLEIVHDVPTASRSKSVMRLVDQNGSLPTGEATVAEEDDTALILHTSGTTGRPKAVPLTHKNLLTSMHNIQKTYELSPNDKTFLVMPLFHVHGLICALLSSLLACSSVVIPPRFSASTFWPEFVQTKSNWYTAVPTIHQILLASEKPDPMPKLRFVRSCSSSLSPATLTSLEQLVKAPVLEAYAMTEAAHQMTSNPLPPKPHKAGTVGFGHGVEVKILNEKGEELPVGQNGEVCVRGSNVTNGYIDNEKANQDNFFRLAYNNCLPDVDGFLRTGDQGRMDDDGYLILTGRIKELINRSGEKISPLEVDNALLSLPYVKEAVSFGIPDDMYDELVGAVIVPEPGAAHPVDQAKVQSDLSANLVKFKIPSRVWITDSIPKTATGKIQRRIVAQHFLAPQT</sequence>
<dbReference type="Pfam" id="PF13193">
    <property type="entry name" value="AMP-binding_C"/>
    <property type="match status" value="1"/>
</dbReference>
<evidence type="ECO:0000256" key="3">
    <source>
        <dbReference type="ARBA" id="ARBA00022741"/>
    </source>
</evidence>